<proteinExistence type="predicted"/>
<reference evidence="1 2" key="1">
    <citation type="submission" date="2019-02" db="EMBL/GenBank/DDBJ databases">
        <title>Deep-cultivation of Planctomycetes and their phenomic and genomic characterization uncovers novel biology.</title>
        <authorList>
            <person name="Wiegand S."/>
            <person name="Jogler M."/>
            <person name="Boedeker C."/>
            <person name="Pinto D."/>
            <person name="Vollmers J."/>
            <person name="Rivas-Marin E."/>
            <person name="Kohn T."/>
            <person name="Peeters S.H."/>
            <person name="Heuer A."/>
            <person name="Rast P."/>
            <person name="Oberbeckmann S."/>
            <person name="Bunk B."/>
            <person name="Jeske O."/>
            <person name="Meyerdierks A."/>
            <person name="Storesund J.E."/>
            <person name="Kallscheuer N."/>
            <person name="Luecker S."/>
            <person name="Lage O.M."/>
            <person name="Pohl T."/>
            <person name="Merkel B.J."/>
            <person name="Hornburger P."/>
            <person name="Mueller R.-W."/>
            <person name="Bruemmer F."/>
            <person name="Labrenz M."/>
            <person name="Spormann A.M."/>
            <person name="Op den Camp H."/>
            <person name="Overmann J."/>
            <person name="Amann R."/>
            <person name="Jetten M.S.M."/>
            <person name="Mascher T."/>
            <person name="Medema M.H."/>
            <person name="Devos D.P."/>
            <person name="Kaster A.-K."/>
            <person name="Ovreas L."/>
            <person name="Rohde M."/>
            <person name="Galperin M.Y."/>
            <person name="Jogler C."/>
        </authorList>
    </citation>
    <scope>NUCLEOTIDE SEQUENCE [LARGE SCALE GENOMIC DNA]</scope>
    <source>
        <strain evidence="1 2">Spb1</strain>
    </source>
</reference>
<gene>
    <name evidence="1" type="ORF">Spb1_02110</name>
</gene>
<dbReference type="Proteomes" id="UP000315349">
    <property type="component" value="Chromosome"/>
</dbReference>
<organism evidence="1 2">
    <name type="scientific">Planctopirus ephydatiae</name>
    <dbReference type="NCBI Taxonomy" id="2528019"/>
    <lineage>
        <taxon>Bacteria</taxon>
        <taxon>Pseudomonadati</taxon>
        <taxon>Planctomycetota</taxon>
        <taxon>Planctomycetia</taxon>
        <taxon>Planctomycetales</taxon>
        <taxon>Planctomycetaceae</taxon>
        <taxon>Planctopirus</taxon>
    </lineage>
</organism>
<protein>
    <submittedName>
        <fullName evidence="1">Uncharacterized protein</fullName>
    </submittedName>
</protein>
<dbReference type="KEGG" id="peh:Spb1_02110"/>
<evidence type="ECO:0000313" key="2">
    <source>
        <dbReference type="Proteomes" id="UP000315349"/>
    </source>
</evidence>
<keyword evidence="2" id="KW-1185">Reference proteome</keyword>
<accession>A0A518GID8</accession>
<sequence>MHEVHQRRLSELVEHNAQHVWTVEAASYNEAMQLLYDRKGWGHYRTIEEELGETK</sequence>
<evidence type="ECO:0000313" key="1">
    <source>
        <dbReference type="EMBL" id="QDV28348.1"/>
    </source>
</evidence>
<name>A0A518GID8_9PLAN</name>
<dbReference type="AlphaFoldDB" id="A0A518GID8"/>
<dbReference type="EMBL" id="CP036299">
    <property type="protein sequence ID" value="QDV28348.1"/>
    <property type="molecule type" value="Genomic_DNA"/>
</dbReference>